<dbReference type="CDD" id="cd04301">
    <property type="entry name" value="NAT_SF"/>
    <property type="match status" value="1"/>
</dbReference>
<evidence type="ECO:0000313" key="3">
    <source>
        <dbReference type="Proteomes" id="UP001595607"/>
    </source>
</evidence>
<dbReference type="RefSeq" id="WP_189573912.1">
    <property type="nucleotide sequence ID" value="NZ_BMXU01000001.1"/>
</dbReference>
<dbReference type="Gene3D" id="3.40.630.30">
    <property type="match status" value="1"/>
</dbReference>
<dbReference type="EMBL" id="JBHRVA010000002">
    <property type="protein sequence ID" value="MFC3301962.1"/>
    <property type="molecule type" value="Genomic_DNA"/>
</dbReference>
<dbReference type="PROSITE" id="PS51186">
    <property type="entry name" value="GNAT"/>
    <property type="match status" value="1"/>
</dbReference>
<reference evidence="3" key="1">
    <citation type="journal article" date="2019" name="Int. J. Syst. Evol. Microbiol.">
        <title>The Global Catalogue of Microorganisms (GCM) 10K type strain sequencing project: providing services to taxonomists for standard genome sequencing and annotation.</title>
        <authorList>
            <consortium name="The Broad Institute Genomics Platform"/>
            <consortium name="The Broad Institute Genome Sequencing Center for Infectious Disease"/>
            <person name="Wu L."/>
            <person name="Ma J."/>
        </authorList>
    </citation>
    <scope>NUCLEOTIDE SEQUENCE [LARGE SCALE GENOMIC DNA]</scope>
    <source>
        <strain evidence="3">KCTC 22245</strain>
    </source>
</reference>
<keyword evidence="2" id="KW-0808">Transferase</keyword>
<dbReference type="SUPFAM" id="SSF55729">
    <property type="entry name" value="Acyl-CoA N-acyltransferases (Nat)"/>
    <property type="match status" value="1"/>
</dbReference>
<dbReference type="InterPro" id="IPR000182">
    <property type="entry name" value="GNAT_dom"/>
</dbReference>
<dbReference type="InterPro" id="IPR016181">
    <property type="entry name" value="Acyl_CoA_acyltransferase"/>
</dbReference>
<evidence type="ECO:0000313" key="2">
    <source>
        <dbReference type="EMBL" id="MFC3301962.1"/>
    </source>
</evidence>
<comment type="caution">
    <text evidence="2">The sequence shown here is derived from an EMBL/GenBank/DDBJ whole genome shotgun (WGS) entry which is preliminary data.</text>
</comment>
<dbReference type="InterPro" id="IPR051908">
    <property type="entry name" value="Ribosomal_N-acetyltransferase"/>
</dbReference>
<keyword evidence="3" id="KW-1185">Reference proteome</keyword>
<organism evidence="2 3">
    <name type="scientific">Parvularcula lutaonensis</name>
    <dbReference type="NCBI Taxonomy" id="491923"/>
    <lineage>
        <taxon>Bacteria</taxon>
        <taxon>Pseudomonadati</taxon>
        <taxon>Pseudomonadota</taxon>
        <taxon>Alphaproteobacteria</taxon>
        <taxon>Parvularculales</taxon>
        <taxon>Parvularculaceae</taxon>
        <taxon>Parvularcula</taxon>
    </lineage>
</organism>
<evidence type="ECO:0000259" key="1">
    <source>
        <dbReference type="PROSITE" id="PS51186"/>
    </source>
</evidence>
<dbReference type="PANTHER" id="PTHR43441:SF6">
    <property type="entry name" value="N-ACETYLTRANSFERASE DOMAIN-CONTAINING PROTEIN"/>
    <property type="match status" value="1"/>
</dbReference>
<dbReference type="GO" id="GO:0016746">
    <property type="term" value="F:acyltransferase activity"/>
    <property type="evidence" value="ECO:0007669"/>
    <property type="project" value="UniProtKB-KW"/>
</dbReference>
<feature type="domain" description="N-acetyltransferase" evidence="1">
    <location>
        <begin position="2"/>
        <end position="162"/>
    </location>
</feature>
<dbReference type="Pfam" id="PF13302">
    <property type="entry name" value="Acetyltransf_3"/>
    <property type="match status" value="1"/>
</dbReference>
<dbReference type="Proteomes" id="UP001595607">
    <property type="component" value="Unassembled WGS sequence"/>
</dbReference>
<accession>A0ABV7MAS1</accession>
<name>A0ABV7MAS1_9PROT</name>
<dbReference type="EC" id="2.3.-.-" evidence="2"/>
<protein>
    <submittedName>
        <fullName evidence="2">GNAT family N-acetyltransferase</fullName>
        <ecNumber evidence="2">2.3.-.-</ecNumber>
    </submittedName>
</protein>
<gene>
    <name evidence="2" type="ORF">ACFONP_04380</name>
</gene>
<keyword evidence="2" id="KW-0012">Acyltransferase</keyword>
<dbReference type="PANTHER" id="PTHR43441">
    <property type="entry name" value="RIBOSOMAL-PROTEIN-SERINE ACETYLTRANSFERASE"/>
    <property type="match status" value="1"/>
</dbReference>
<sequence length="175" mass="19620">MVKLRPIDPSRDAEPLHAVLGDEEACRYLPDPPGASVADTREKLARWAGMAPKTDWAITEDDGDTAIGRITIYEKDGGVWEVGIMTCPEAQGRGIGGEALRLAMDEVDRLYRPRRIEADIDPDNTPSLRLFERHGFTSEGVLRKRWETHIGQRDTVMLAIIDTDPRPWRDDSAGR</sequence>
<proteinExistence type="predicted"/>